<evidence type="ECO:0000259" key="3">
    <source>
        <dbReference type="PROSITE" id="PS50238"/>
    </source>
</evidence>
<dbReference type="Proteomes" id="UP000245768">
    <property type="component" value="Unassembled WGS sequence"/>
</dbReference>
<dbReference type="InterPro" id="IPR000198">
    <property type="entry name" value="RhoGAP_dom"/>
</dbReference>
<dbReference type="GO" id="GO:0005886">
    <property type="term" value="C:plasma membrane"/>
    <property type="evidence" value="ECO:0007669"/>
    <property type="project" value="TreeGrafter"/>
</dbReference>
<evidence type="ECO:0000256" key="1">
    <source>
        <dbReference type="SAM" id="Coils"/>
    </source>
</evidence>
<evidence type="ECO:0000313" key="4">
    <source>
        <dbReference type="EMBL" id="PWN89395.1"/>
    </source>
</evidence>
<dbReference type="PANTHER" id="PTHR23065:SF17">
    <property type="entry name" value="RHO-GTPASE-ACTIVATING PROTEIN RGD2"/>
    <property type="match status" value="1"/>
</dbReference>
<dbReference type="OrthoDB" id="2155291at2759"/>
<proteinExistence type="predicted"/>
<feature type="region of interest" description="Disordered" evidence="2">
    <location>
        <begin position="184"/>
        <end position="241"/>
    </location>
</feature>
<dbReference type="InterPro" id="IPR008936">
    <property type="entry name" value="Rho_GTPase_activation_prot"/>
</dbReference>
<feature type="compositionally biased region" description="Acidic residues" evidence="2">
    <location>
        <begin position="220"/>
        <end position="233"/>
    </location>
</feature>
<dbReference type="PANTHER" id="PTHR23065">
    <property type="entry name" value="PROLINE-SERINE-THREONINE PHOSPHATASE INTERACTING PROTEIN 1"/>
    <property type="match status" value="1"/>
</dbReference>
<organism evidence="4 5">
    <name type="scientific">Acaromyces ingoldii</name>
    <dbReference type="NCBI Taxonomy" id="215250"/>
    <lineage>
        <taxon>Eukaryota</taxon>
        <taxon>Fungi</taxon>
        <taxon>Dikarya</taxon>
        <taxon>Basidiomycota</taxon>
        <taxon>Ustilaginomycotina</taxon>
        <taxon>Exobasidiomycetes</taxon>
        <taxon>Exobasidiales</taxon>
        <taxon>Cryptobasidiaceae</taxon>
        <taxon>Acaromyces</taxon>
    </lineage>
</organism>
<accession>A0A316YNS4</accession>
<feature type="region of interest" description="Disordered" evidence="2">
    <location>
        <begin position="791"/>
        <end position="1007"/>
    </location>
</feature>
<dbReference type="PROSITE" id="PS50238">
    <property type="entry name" value="RHOGAP"/>
    <property type="match status" value="1"/>
</dbReference>
<dbReference type="GO" id="GO:0005096">
    <property type="term" value="F:GTPase activator activity"/>
    <property type="evidence" value="ECO:0007669"/>
    <property type="project" value="TreeGrafter"/>
</dbReference>
<feature type="compositionally biased region" description="Basic and acidic residues" evidence="2">
    <location>
        <begin position="639"/>
        <end position="654"/>
    </location>
</feature>
<dbReference type="Gene3D" id="1.10.555.10">
    <property type="entry name" value="Rho GTPase activation protein"/>
    <property type="match status" value="1"/>
</dbReference>
<feature type="compositionally biased region" description="Polar residues" evidence="2">
    <location>
        <begin position="947"/>
        <end position="967"/>
    </location>
</feature>
<dbReference type="GeneID" id="37044035"/>
<evidence type="ECO:0000313" key="5">
    <source>
        <dbReference type="Proteomes" id="UP000245768"/>
    </source>
</evidence>
<feature type="coiled-coil region" evidence="1">
    <location>
        <begin position="334"/>
        <end position="368"/>
    </location>
</feature>
<feature type="region of interest" description="Disordered" evidence="2">
    <location>
        <begin position="253"/>
        <end position="291"/>
    </location>
</feature>
<dbReference type="InterPro" id="IPR001060">
    <property type="entry name" value="FCH_dom"/>
</dbReference>
<dbReference type="InParanoid" id="A0A316YNS4"/>
<dbReference type="GO" id="GO:0007264">
    <property type="term" value="P:small GTPase-mediated signal transduction"/>
    <property type="evidence" value="ECO:0007669"/>
    <property type="project" value="TreeGrafter"/>
</dbReference>
<feature type="compositionally biased region" description="Low complexity" evidence="2">
    <location>
        <begin position="203"/>
        <end position="213"/>
    </location>
</feature>
<keyword evidence="1" id="KW-0175">Coiled coil</keyword>
<feature type="compositionally biased region" description="Polar residues" evidence="2">
    <location>
        <begin position="978"/>
        <end position="990"/>
    </location>
</feature>
<gene>
    <name evidence="4" type="ORF">FA10DRAFT_267965</name>
</gene>
<dbReference type="Gene3D" id="1.20.1270.60">
    <property type="entry name" value="Arfaptin homology (AH) domain/BAR domain"/>
    <property type="match status" value="2"/>
</dbReference>
<feature type="compositionally biased region" description="Polar residues" evidence="2">
    <location>
        <begin position="270"/>
        <end position="283"/>
    </location>
</feature>
<feature type="domain" description="Rho-GAP" evidence="3">
    <location>
        <begin position="508"/>
        <end position="784"/>
    </location>
</feature>
<dbReference type="RefSeq" id="XP_025376593.1">
    <property type="nucleotide sequence ID" value="XM_025522119.1"/>
</dbReference>
<feature type="compositionally biased region" description="Low complexity" evidence="2">
    <location>
        <begin position="931"/>
        <end position="943"/>
    </location>
</feature>
<sequence length="1007" mass="108978">MSHPGSLTLNIPATFQSSFWSAPDYRKGLEALYSRLQAGIDEDTSVLSLVDHRANLEFEYAEKLATPSPLPSHTAPLFKGFLTSGVSDAARNFAAGDSAASHAFRTLEAEATTAQSAAHSRVARNLEKTITIPFGKWSEDHKKRVQASWEHLDATVEWYERQWQDTDKLQQKYAQKCRQADEAEDDARFAGGEHSGDEAFMHASSSSPALPALPEKEADHDETEEAEAEDEKAEADPERLKRRETLRQQFGFRRANAAAKAEGDKFTPLSPRSISAQISSPTSERSEDKEQLLGGLKRSVTLSSALSSALSKASVNPTVQNLRAAVGGLSEPRHLRLRREAEQAEQAYKEAVRNLDKLRCRTEETLAEHFKLAERWEAERLRAIKSVLAAFNAAFEPLLPMTHSSLQRCAALEPALDPLAGLQHVMADSRTGPYRPVAQVFHPYYHDDSSTLMGAGAGGFGMNLRAYMRAEALLVEDGEGSEALRTSAFLGSKSGLPALPLTLSALLAALERQYNDASRWPKARITTTAEGEAKEAEDEKSLTVRVNEEKRKSWIYEVPLSASHACREAIISHLGGSSVPGADVGAGLDSKLSRFDTPTLAATVKLWCLELVDSLISSELWMDVINAYAAAQGQEREARIKAAEKEKKEQSEAGKDDEETPDTPTEATPKKDKGKARKRAPGTGSDLDPAVEEKIRKGVLEDLGVILSKLPKIHLVCLDALLGHLSKLIKTTPTEEPDLAFLHKLGLSLAPVFIRPLVETPHTMWTKSPALMMIDLIKYYDELLPTVTDRKAKESEAVAAQRRTPIRKRTKPVDQRLSRSKMAASAGHDVPMLPPKDGSIGMAASPTDLMTQGLPDGASGRPTVATRGAKEAAQTATAGDEEAPTPLADRVLQSTTSNNLKAPERVTSPSSTSGGSAYDTPGESDEEVKKAAPATSHTASSSAGEDTPTSNVARLSRQFGSMGSGRSNVRGPRAAGSRPTSTVAPSSAQLTKRESRDLAPSTDSADK</sequence>
<dbReference type="GO" id="GO:0000935">
    <property type="term" value="C:division septum"/>
    <property type="evidence" value="ECO:0007669"/>
    <property type="project" value="TreeGrafter"/>
</dbReference>
<keyword evidence="5" id="KW-1185">Reference proteome</keyword>
<protein>
    <recommendedName>
        <fullName evidence="3">Rho-GAP domain-containing protein</fullName>
    </recommendedName>
</protein>
<dbReference type="EMBL" id="KZ819637">
    <property type="protein sequence ID" value="PWN89395.1"/>
    <property type="molecule type" value="Genomic_DNA"/>
</dbReference>
<dbReference type="GO" id="GO:0005737">
    <property type="term" value="C:cytoplasm"/>
    <property type="evidence" value="ECO:0007669"/>
    <property type="project" value="TreeGrafter"/>
</dbReference>
<dbReference type="InterPro" id="IPR027267">
    <property type="entry name" value="AH/BAR_dom_sf"/>
</dbReference>
<dbReference type="SMART" id="SM00055">
    <property type="entry name" value="FCH"/>
    <property type="match status" value="1"/>
</dbReference>
<name>A0A316YNS4_9BASI</name>
<dbReference type="AlphaFoldDB" id="A0A316YNS4"/>
<dbReference type="GO" id="GO:0007010">
    <property type="term" value="P:cytoskeleton organization"/>
    <property type="evidence" value="ECO:0007669"/>
    <property type="project" value="TreeGrafter"/>
</dbReference>
<dbReference type="FunCoup" id="A0A316YNS4">
    <property type="interactions" value="16"/>
</dbReference>
<dbReference type="SUPFAM" id="SSF103657">
    <property type="entry name" value="BAR/IMD domain-like"/>
    <property type="match status" value="1"/>
</dbReference>
<dbReference type="STRING" id="215250.A0A316YNS4"/>
<feature type="region of interest" description="Disordered" evidence="2">
    <location>
        <begin position="639"/>
        <end position="690"/>
    </location>
</feature>
<dbReference type="SUPFAM" id="SSF48350">
    <property type="entry name" value="GTPase activation domain, GAP"/>
    <property type="match status" value="1"/>
</dbReference>
<evidence type="ECO:0000256" key="2">
    <source>
        <dbReference type="SAM" id="MobiDB-lite"/>
    </source>
</evidence>
<reference evidence="4 5" key="1">
    <citation type="journal article" date="2018" name="Mol. Biol. Evol.">
        <title>Broad Genomic Sampling Reveals a Smut Pathogenic Ancestry of the Fungal Clade Ustilaginomycotina.</title>
        <authorList>
            <person name="Kijpornyongpan T."/>
            <person name="Mondo S.J."/>
            <person name="Barry K."/>
            <person name="Sandor L."/>
            <person name="Lee J."/>
            <person name="Lipzen A."/>
            <person name="Pangilinan J."/>
            <person name="LaButti K."/>
            <person name="Hainaut M."/>
            <person name="Henrissat B."/>
            <person name="Grigoriev I.V."/>
            <person name="Spatafora J.W."/>
            <person name="Aime M.C."/>
        </authorList>
    </citation>
    <scope>NUCLEOTIDE SEQUENCE [LARGE SCALE GENOMIC DNA]</scope>
    <source>
        <strain evidence="4 5">MCA 4198</strain>
    </source>
</reference>